<keyword evidence="3" id="KW-1185">Reference proteome</keyword>
<name>A0AAV7X072_PLEWA</name>
<comment type="caution">
    <text evidence="2">The sequence shown here is derived from an EMBL/GenBank/DDBJ whole genome shotgun (WGS) entry which is preliminary data.</text>
</comment>
<sequence length="97" mass="10838">MAGGVLRAGMPLPKARLRPRAPRQRPKNRTRGASSRERSMKKPCSSQTTRERATALLTIVEISVMQQMDAETETPSEQRSLAPNQTHLSLVRKVCLK</sequence>
<evidence type="ECO:0000313" key="2">
    <source>
        <dbReference type="EMBL" id="KAJ1217509.1"/>
    </source>
</evidence>
<feature type="region of interest" description="Disordered" evidence="1">
    <location>
        <begin position="1"/>
        <end position="52"/>
    </location>
</feature>
<protein>
    <submittedName>
        <fullName evidence="2">Uncharacterized protein</fullName>
    </submittedName>
</protein>
<dbReference type="Proteomes" id="UP001066276">
    <property type="component" value="Chromosome 1_1"/>
</dbReference>
<dbReference type="EMBL" id="JANPWB010000001">
    <property type="protein sequence ID" value="KAJ1217509.1"/>
    <property type="molecule type" value="Genomic_DNA"/>
</dbReference>
<dbReference type="AlphaFoldDB" id="A0AAV7X072"/>
<feature type="compositionally biased region" description="Basic residues" evidence="1">
    <location>
        <begin position="15"/>
        <end position="30"/>
    </location>
</feature>
<gene>
    <name evidence="2" type="ORF">NDU88_005103</name>
</gene>
<reference evidence="2" key="1">
    <citation type="journal article" date="2022" name="bioRxiv">
        <title>Sequencing and chromosome-scale assembly of the giantPleurodeles waltlgenome.</title>
        <authorList>
            <person name="Brown T."/>
            <person name="Elewa A."/>
            <person name="Iarovenko S."/>
            <person name="Subramanian E."/>
            <person name="Araus A.J."/>
            <person name="Petzold A."/>
            <person name="Susuki M."/>
            <person name="Suzuki K.-i.T."/>
            <person name="Hayashi T."/>
            <person name="Toyoda A."/>
            <person name="Oliveira C."/>
            <person name="Osipova E."/>
            <person name="Leigh N.D."/>
            <person name="Simon A."/>
            <person name="Yun M.H."/>
        </authorList>
    </citation>
    <scope>NUCLEOTIDE SEQUENCE</scope>
    <source>
        <strain evidence="2">20211129_DDA</strain>
        <tissue evidence="2">Liver</tissue>
    </source>
</reference>
<evidence type="ECO:0000313" key="3">
    <source>
        <dbReference type="Proteomes" id="UP001066276"/>
    </source>
</evidence>
<evidence type="ECO:0000256" key="1">
    <source>
        <dbReference type="SAM" id="MobiDB-lite"/>
    </source>
</evidence>
<organism evidence="2 3">
    <name type="scientific">Pleurodeles waltl</name>
    <name type="common">Iberian ribbed newt</name>
    <dbReference type="NCBI Taxonomy" id="8319"/>
    <lineage>
        <taxon>Eukaryota</taxon>
        <taxon>Metazoa</taxon>
        <taxon>Chordata</taxon>
        <taxon>Craniata</taxon>
        <taxon>Vertebrata</taxon>
        <taxon>Euteleostomi</taxon>
        <taxon>Amphibia</taxon>
        <taxon>Batrachia</taxon>
        <taxon>Caudata</taxon>
        <taxon>Salamandroidea</taxon>
        <taxon>Salamandridae</taxon>
        <taxon>Pleurodelinae</taxon>
        <taxon>Pleurodeles</taxon>
    </lineage>
</organism>
<proteinExistence type="predicted"/>
<accession>A0AAV7X072</accession>